<dbReference type="RefSeq" id="WP_077997727.1">
    <property type="nucleotide sequence ID" value="NZ_CP019657.1"/>
</dbReference>
<feature type="transmembrane region" description="Helical" evidence="1">
    <location>
        <begin position="181"/>
        <end position="204"/>
    </location>
</feature>
<dbReference type="Proteomes" id="UP000239833">
    <property type="component" value="Plasmid unnamed2"/>
</dbReference>
<geneLocation type="plasmid" evidence="2">
    <name>unnamed2</name>
</geneLocation>
<dbReference type="AlphaFoldDB" id="A0A2L1UK43"/>
<accession>A0A2L1UK43</accession>
<reference evidence="3" key="1">
    <citation type="submission" date="2017-02" db="EMBL/GenBank/DDBJ databases">
        <title>Delineation of Paenibacillus larvae strains originating from foulbrood outbreaks.</title>
        <authorList>
            <person name="Beims H."/>
            <person name="Bunk B."/>
            <person name="Sproeer C."/>
            <person name="Mohr K.I."/>
            <person name="Pradella S."/>
            <person name="Guenther G."/>
            <person name="Rohde M."/>
            <person name="von der Ohe W."/>
            <person name="Steinert M."/>
        </authorList>
    </citation>
    <scope>NUCLEOTIDE SEQUENCE [LARGE SCALE GENOMIC DNA]</scope>
    <source>
        <strain evidence="3">Eric_III</strain>
        <plasmid evidence="3">Plasmid unnamed2</plasmid>
    </source>
</reference>
<feature type="transmembrane region" description="Helical" evidence="1">
    <location>
        <begin position="263"/>
        <end position="284"/>
    </location>
</feature>
<feature type="transmembrane region" description="Helical" evidence="1">
    <location>
        <begin position="79"/>
        <end position="99"/>
    </location>
</feature>
<organism evidence="2 3">
    <name type="scientific">Paenibacillus larvae subsp. larvae</name>
    <dbReference type="NCBI Taxonomy" id="147375"/>
    <lineage>
        <taxon>Bacteria</taxon>
        <taxon>Bacillati</taxon>
        <taxon>Bacillota</taxon>
        <taxon>Bacilli</taxon>
        <taxon>Bacillales</taxon>
        <taxon>Paenibacillaceae</taxon>
        <taxon>Paenibacillus</taxon>
    </lineage>
</organism>
<proteinExistence type="predicted"/>
<keyword evidence="1" id="KW-0472">Membrane</keyword>
<evidence type="ECO:0000313" key="3">
    <source>
        <dbReference type="Proteomes" id="UP000239833"/>
    </source>
</evidence>
<dbReference type="EMBL" id="CP019657">
    <property type="protein sequence ID" value="AVF28928.1"/>
    <property type="molecule type" value="Genomic_DNA"/>
</dbReference>
<keyword evidence="1" id="KW-0812">Transmembrane</keyword>
<sequence length="319" mass="34143">MKKKWKIIGVGVTSFILLLFLLPPDHTSAGIVDAGIRMFNGILTNLATGIASWMFGLFETTILSETSFQNISDSFGSNFNYLVGLSQSFGLSLVTYFALQDAFVQLIKTGYGQRSEKTAAQIFGKAIISGVMVVSVRYVLDLMIAINNFTVKTIIAQGVTKDHLSNSFTINKDVAEFATDLVVLFLVYIIASLILSIMGAIRYAELAMVFVLSPVVLSGNVTGDNLKSLLLNATGIIFTQSAQVAALSLLFSNMVNGDATRMLFAIGIIVLLLRGSKILTNFLYSTGTGSAATTAMGASVRMMAARNIGGRAVRALKAV</sequence>
<feature type="transmembrane region" description="Helical" evidence="1">
    <location>
        <begin position="39"/>
        <end position="58"/>
    </location>
</feature>
<keyword evidence="1" id="KW-1133">Transmembrane helix</keyword>
<dbReference type="GeneID" id="64221083"/>
<dbReference type="Pfam" id="PF19597">
    <property type="entry name" value="TrbL_4"/>
    <property type="match status" value="1"/>
</dbReference>
<name>A0A2L1UK43_9BACL</name>
<gene>
    <name evidence="2" type="ORF">ERICIII_04926</name>
</gene>
<keyword evidence="2" id="KW-0614">Plasmid</keyword>
<protein>
    <recommendedName>
        <fullName evidence="4">Conjugal transfer protein TrbL</fullName>
    </recommendedName>
</protein>
<dbReference type="InterPro" id="IPR046084">
    <property type="entry name" value="TrbL_4"/>
</dbReference>
<feature type="transmembrane region" description="Helical" evidence="1">
    <location>
        <begin position="229"/>
        <end position="251"/>
    </location>
</feature>
<evidence type="ECO:0000313" key="2">
    <source>
        <dbReference type="EMBL" id="AVF28928.1"/>
    </source>
</evidence>
<evidence type="ECO:0008006" key="4">
    <source>
        <dbReference type="Google" id="ProtNLM"/>
    </source>
</evidence>
<evidence type="ECO:0000256" key="1">
    <source>
        <dbReference type="SAM" id="Phobius"/>
    </source>
</evidence>
<feature type="transmembrane region" description="Helical" evidence="1">
    <location>
        <begin position="119"/>
        <end position="140"/>
    </location>
</feature>